<keyword evidence="2" id="KW-0378">Hydrolase</keyword>
<keyword evidence="2" id="KW-0547">Nucleotide-binding</keyword>
<organism evidence="2 3">
    <name type="scientific">Nostoc flagelliforme CCNUN1</name>
    <dbReference type="NCBI Taxonomy" id="2038116"/>
    <lineage>
        <taxon>Bacteria</taxon>
        <taxon>Bacillati</taxon>
        <taxon>Cyanobacteriota</taxon>
        <taxon>Cyanophyceae</taxon>
        <taxon>Nostocales</taxon>
        <taxon>Nostocaceae</taxon>
        <taxon>Nostoc</taxon>
    </lineage>
</organism>
<name>A0A2K8TBK2_9NOSO</name>
<evidence type="ECO:0000256" key="1">
    <source>
        <dbReference type="SAM" id="MobiDB-lite"/>
    </source>
</evidence>
<evidence type="ECO:0000313" key="2">
    <source>
        <dbReference type="EMBL" id="AUB44963.1"/>
    </source>
</evidence>
<keyword evidence="2" id="KW-0067">ATP-binding</keyword>
<dbReference type="SUPFAM" id="SSF52540">
    <property type="entry name" value="P-loop containing nucleoside triphosphate hydrolases"/>
    <property type="match status" value="1"/>
</dbReference>
<dbReference type="OrthoDB" id="474729at2"/>
<protein>
    <submittedName>
        <fullName evidence="2">Archaeal DNA helicase HerA or a related bacterial ATPase, containings HAS-barrel and ATPase domains</fullName>
    </submittedName>
</protein>
<dbReference type="GO" id="GO:0004386">
    <property type="term" value="F:helicase activity"/>
    <property type="evidence" value="ECO:0007669"/>
    <property type="project" value="UniProtKB-KW"/>
</dbReference>
<accession>A0A2K8TBK2</accession>
<dbReference type="InterPro" id="IPR027417">
    <property type="entry name" value="P-loop_NTPase"/>
</dbReference>
<keyword evidence="2" id="KW-0347">Helicase</keyword>
<dbReference type="RefSeq" id="WP_100904453.1">
    <property type="nucleotide sequence ID" value="NZ_CAWNNC010000009.1"/>
</dbReference>
<proteinExistence type="predicted"/>
<feature type="region of interest" description="Disordered" evidence="1">
    <location>
        <begin position="442"/>
        <end position="464"/>
    </location>
</feature>
<dbReference type="Proteomes" id="UP000232003">
    <property type="component" value="Plasmid pNFSY08"/>
</dbReference>
<keyword evidence="2" id="KW-0614">Plasmid</keyword>
<gene>
    <name evidence="2" type="ORF">COO91_11218</name>
</gene>
<dbReference type="KEGG" id="nfl:COO91_11218"/>
<sequence length="518" mass="57379">MTFELERLTVSSAIHAERTILCSLGASAVMCLMAPFFLNTDRITTGILLGAGTISAGLFGVSAQISESKEKVYQSLLEADLKALKQHLQGQAAYNYVTTAIAAKRRVADYVNRLPVSERPRWIAEYQLQGLVTLPEPPAQQSPSPTGIPNPDIADIDEEFVQSVINPGAMKILQALAANYPGYIRIDGAWIDELCDAASNQDMTLRSNHHFYISGGTQSGKSTLAGVIINKIGAKSQTPAIVIGSDPKDDVTRWLCKFSRKFDGMKALRNWITFATDQIDKQKARVSVVGGECQGVPELFLAQDEVDSVYGGGKGLPGMVDADTAKDLQGFWNYIIKFTAGLKGHGVFMGQSPLSGETGFSRPSLKNVCFIAMGQTSNYILDHPQDFLNVKKEILEILRQACEMLDKAGVRYALVIPTRSNPFVALIPEFDIKGMEQKQDFKPKNDSKLQDDTDCEQKQTHSPQQNIDWYEEIRLWANELGRRPQFQEIKQKWHELTGQELNERGVTLLLENLGYPDN</sequence>
<evidence type="ECO:0000313" key="3">
    <source>
        <dbReference type="Proteomes" id="UP000232003"/>
    </source>
</evidence>
<geneLocation type="plasmid" evidence="3">
    <name>pnfsy08</name>
</geneLocation>
<feature type="compositionally biased region" description="Basic and acidic residues" evidence="1">
    <location>
        <begin position="442"/>
        <end position="459"/>
    </location>
</feature>
<dbReference type="AlphaFoldDB" id="A0A2K8TBK2"/>
<keyword evidence="3" id="KW-1185">Reference proteome</keyword>
<dbReference type="EMBL" id="CP024793">
    <property type="protein sequence ID" value="AUB44963.1"/>
    <property type="molecule type" value="Genomic_DNA"/>
</dbReference>
<reference evidence="2 3" key="1">
    <citation type="submission" date="2017-11" db="EMBL/GenBank/DDBJ databases">
        <title>Complete genome of a free-living desiccation-tolerant cyanobacterium and its photosynthetic adaptation to extreme terrestrial habitat.</title>
        <authorList>
            <person name="Shang J."/>
        </authorList>
    </citation>
    <scope>NUCLEOTIDE SEQUENCE [LARGE SCALE GENOMIC DNA]</scope>
    <source>
        <strain evidence="2 3">CCNUN1</strain>
        <plasmid evidence="3">pnfsy08</plasmid>
    </source>
</reference>